<reference evidence="1 2" key="1">
    <citation type="submission" date="2013-08" db="EMBL/GenBank/DDBJ databases">
        <title>Gluconobacter thailandicus NBRC 3257 whole genome sequence.</title>
        <authorList>
            <person name="Matsutani M."/>
            <person name="Yakushi T."/>
            <person name="Matsushita K."/>
        </authorList>
    </citation>
    <scope>NUCLEOTIDE SEQUENCE [LARGE SCALE GENOMIC DNA]</scope>
    <source>
        <strain evidence="1 2">NBRC 3257</strain>
    </source>
</reference>
<comment type="caution">
    <text evidence="1">The sequence shown here is derived from an EMBL/GenBank/DDBJ whole genome shotgun (WGS) entry which is preliminary data.</text>
</comment>
<evidence type="ECO:0000313" key="2">
    <source>
        <dbReference type="Proteomes" id="UP000018209"/>
    </source>
</evidence>
<name>A0ABQ0IXH6_GLUTH</name>
<sequence length="41" mass="4579">MSGSANLFQARHNSQSCMGFELASRECFLHQIEEDMSAMAI</sequence>
<evidence type="ECO:0000313" key="1">
    <source>
        <dbReference type="EMBL" id="GAD26910.1"/>
    </source>
</evidence>
<dbReference type="Proteomes" id="UP000018209">
    <property type="component" value="Unassembled WGS sequence"/>
</dbReference>
<accession>A0ABQ0IXH6</accession>
<proteinExistence type="predicted"/>
<dbReference type="EMBL" id="BASM01000025">
    <property type="protein sequence ID" value="GAD26910.1"/>
    <property type="molecule type" value="Genomic_DNA"/>
</dbReference>
<gene>
    <name evidence="1" type="ORF">NBRC3257_1909</name>
</gene>
<organism evidence="1 2">
    <name type="scientific">Gluconobacter thailandicus NBRC 3257</name>
    <dbReference type="NCBI Taxonomy" id="1381097"/>
    <lineage>
        <taxon>Bacteria</taxon>
        <taxon>Pseudomonadati</taxon>
        <taxon>Pseudomonadota</taxon>
        <taxon>Alphaproteobacteria</taxon>
        <taxon>Acetobacterales</taxon>
        <taxon>Acetobacteraceae</taxon>
        <taxon>Gluconobacter</taxon>
    </lineage>
</organism>
<keyword evidence="2" id="KW-1185">Reference proteome</keyword>
<protein>
    <submittedName>
        <fullName evidence="1">Uncharacterized protein</fullName>
    </submittedName>
</protein>